<dbReference type="EMBL" id="LCFB01000007">
    <property type="protein sequence ID" value="KKS85442.1"/>
    <property type="molecule type" value="Genomic_DNA"/>
</dbReference>
<sequence length="613" mass="69721">MKDKHFTADAIPLTVYGQKETIFLISRTREGKKISLHLDISSNGAEFTPHRALVFTDQKRPVTPDIEMPHITALGDRHFMTFKKLVKGKQRLFGAISHDFTSWQVQGQISDMSEAGVLVPELDNDTRHVLYYGEKEIRIATSENITDWKTGPVVIAPTQDFYGEWPVRVAAAQITEQGILVFYYLHLRAGTYERFILKAALFDRQRPDVLIKRFPEPIWETPKEWWRTDVHPVGVVERNGQLLSFWWVKGVDLVAVYHPLYRQRLEQKSQPPAFTFNKLHHNPILSPIMHHFWESRATFNPAAFTADDRVHLVYRAIGDQDVSVLGYAESRDGFYVDYRHAEPIYIPTKADELSGNPTSTPPVSPFASGGGSFGGCEDPRITKMDDWLYMTYVAYDGWSPPRVALTSIKVADFLNHKWNWQTPVLISPPGIVDKNACILPEKINGKYVIFHRVYPNILVDFVDSLNFDGQTYLKGEYAIAPRQNHWDSRKLGAGAPPIKTDDGWLLIYQAVDDRDDRKYKIGAMLLDYKNPTQVLHRSDRPFIEPTEWYENVGHKAGVAYPCGAVVKDGKLIVYYGGADTVVCAAAAQLDTFLSDLKSDKTVAFDEMSPVRID</sequence>
<evidence type="ECO:0000256" key="1">
    <source>
        <dbReference type="ARBA" id="ARBA00022676"/>
    </source>
</evidence>
<evidence type="ECO:0000313" key="4">
    <source>
        <dbReference type="EMBL" id="KKS85442.1"/>
    </source>
</evidence>
<dbReference type="PANTHER" id="PTHR34106:SF5">
    <property type="entry name" value="GLYCOSIDASE"/>
    <property type="match status" value="1"/>
</dbReference>
<proteinExistence type="inferred from homology"/>
<dbReference type="CDD" id="cd18614">
    <property type="entry name" value="GH130"/>
    <property type="match status" value="1"/>
</dbReference>
<dbReference type="AlphaFoldDB" id="A0A0G1CIX5"/>
<keyword evidence="2" id="KW-0808">Transferase</keyword>
<gene>
    <name evidence="4" type="ORF">UV59_C0007G0025</name>
</gene>
<evidence type="ECO:0000256" key="3">
    <source>
        <dbReference type="ARBA" id="ARBA00024356"/>
    </source>
</evidence>
<dbReference type="GO" id="GO:0016757">
    <property type="term" value="F:glycosyltransferase activity"/>
    <property type="evidence" value="ECO:0007669"/>
    <property type="project" value="UniProtKB-KW"/>
</dbReference>
<comment type="caution">
    <text evidence="4">The sequence shown here is derived from an EMBL/GenBank/DDBJ whole genome shotgun (WGS) entry which is preliminary data.</text>
</comment>
<dbReference type="Proteomes" id="UP000034543">
    <property type="component" value="Unassembled WGS sequence"/>
</dbReference>
<dbReference type="InterPro" id="IPR023296">
    <property type="entry name" value="Glyco_hydro_beta-prop_sf"/>
</dbReference>
<dbReference type="STRING" id="1618436.UV59_C0007G0025"/>
<organism evidence="4 5">
    <name type="scientific">Candidatus Gottesmanbacteria bacterium GW2011_GWA1_43_11</name>
    <dbReference type="NCBI Taxonomy" id="1618436"/>
    <lineage>
        <taxon>Bacteria</taxon>
        <taxon>Candidatus Gottesmaniibacteriota</taxon>
    </lineage>
</organism>
<dbReference type="Pfam" id="PF04041">
    <property type="entry name" value="Glyco_hydro_130"/>
    <property type="match status" value="1"/>
</dbReference>
<comment type="similarity">
    <text evidence="3">Belongs to the glycosyl hydrolase 130 family.</text>
</comment>
<evidence type="ECO:0008006" key="6">
    <source>
        <dbReference type="Google" id="ProtNLM"/>
    </source>
</evidence>
<name>A0A0G1CIX5_9BACT</name>
<dbReference type="SUPFAM" id="SSF75005">
    <property type="entry name" value="Arabinanase/levansucrase/invertase"/>
    <property type="match status" value="2"/>
</dbReference>
<accession>A0A0G1CIX5</accession>
<dbReference type="Gene3D" id="2.115.10.20">
    <property type="entry name" value="Glycosyl hydrolase domain, family 43"/>
    <property type="match status" value="2"/>
</dbReference>
<reference evidence="4 5" key="1">
    <citation type="journal article" date="2015" name="Nature">
        <title>rRNA introns, odd ribosomes, and small enigmatic genomes across a large radiation of phyla.</title>
        <authorList>
            <person name="Brown C.T."/>
            <person name="Hug L.A."/>
            <person name="Thomas B.C."/>
            <person name="Sharon I."/>
            <person name="Castelle C.J."/>
            <person name="Singh A."/>
            <person name="Wilkins M.J."/>
            <person name="Williams K.H."/>
            <person name="Banfield J.F."/>
        </authorList>
    </citation>
    <scope>NUCLEOTIDE SEQUENCE [LARGE SCALE GENOMIC DNA]</scope>
</reference>
<evidence type="ECO:0000256" key="2">
    <source>
        <dbReference type="ARBA" id="ARBA00022679"/>
    </source>
</evidence>
<protein>
    <recommendedName>
        <fullName evidence="6">Glycosidase-related protein</fullName>
    </recommendedName>
</protein>
<dbReference type="PANTHER" id="PTHR34106">
    <property type="entry name" value="GLYCOSIDASE"/>
    <property type="match status" value="1"/>
</dbReference>
<evidence type="ECO:0000313" key="5">
    <source>
        <dbReference type="Proteomes" id="UP000034543"/>
    </source>
</evidence>
<dbReference type="InterPro" id="IPR007184">
    <property type="entry name" value="Mannoside_phosphorylase"/>
</dbReference>
<keyword evidence="1" id="KW-0328">Glycosyltransferase</keyword>